<dbReference type="InterPro" id="IPR035991">
    <property type="entry name" value="Casein_kinase_II_beta-like"/>
</dbReference>
<comment type="subunit">
    <text evidence="2">Tetramer of two alpha and two beta subunits.</text>
</comment>
<keyword evidence="4" id="KW-1185">Reference proteome</keyword>
<dbReference type="InParanoid" id="A2END2"/>
<dbReference type="VEuPathDB" id="TrichDB:TVAG_202590"/>
<dbReference type="OrthoDB" id="2275560at2759"/>
<dbReference type="SMART" id="SM01085">
    <property type="entry name" value="CK_II_beta"/>
    <property type="match status" value="1"/>
</dbReference>
<reference evidence="3" key="2">
    <citation type="journal article" date="2007" name="Science">
        <title>Draft genome sequence of the sexually transmitted pathogen Trichomonas vaginalis.</title>
        <authorList>
            <person name="Carlton J.M."/>
            <person name="Hirt R.P."/>
            <person name="Silva J.C."/>
            <person name="Delcher A.L."/>
            <person name="Schatz M."/>
            <person name="Zhao Q."/>
            <person name="Wortman J.R."/>
            <person name="Bidwell S.L."/>
            <person name="Alsmark U.C.M."/>
            <person name="Besteiro S."/>
            <person name="Sicheritz-Ponten T."/>
            <person name="Noel C.J."/>
            <person name="Dacks J.B."/>
            <person name="Foster P.G."/>
            <person name="Simillion C."/>
            <person name="Van de Peer Y."/>
            <person name="Miranda-Saavedra D."/>
            <person name="Barton G.J."/>
            <person name="Westrop G.D."/>
            <person name="Mueller S."/>
            <person name="Dessi D."/>
            <person name="Fiori P.L."/>
            <person name="Ren Q."/>
            <person name="Paulsen I."/>
            <person name="Zhang H."/>
            <person name="Bastida-Corcuera F.D."/>
            <person name="Simoes-Barbosa A."/>
            <person name="Brown M.T."/>
            <person name="Hayes R.D."/>
            <person name="Mukherjee M."/>
            <person name="Okumura C.Y."/>
            <person name="Schneider R."/>
            <person name="Smith A.J."/>
            <person name="Vanacova S."/>
            <person name="Villalvazo M."/>
            <person name="Haas B.J."/>
            <person name="Pertea M."/>
            <person name="Feldblyum T.V."/>
            <person name="Utterback T.R."/>
            <person name="Shu C.L."/>
            <person name="Osoegawa K."/>
            <person name="de Jong P.J."/>
            <person name="Hrdy I."/>
            <person name="Horvathova L."/>
            <person name="Zubacova Z."/>
            <person name="Dolezal P."/>
            <person name="Malik S.B."/>
            <person name="Logsdon J.M. Jr."/>
            <person name="Henze K."/>
            <person name="Gupta A."/>
            <person name="Wang C.C."/>
            <person name="Dunne R.L."/>
            <person name="Upcroft J.A."/>
            <person name="Upcroft P."/>
            <person name="White O."/>
            <person name="Salzberg S.L."/>
            <person name="Tang P."/>
            <person name="Chiu C.-H."/>
            <person name="Lee Y.-S."/>
            <person name="Embley T.M."/>
            <person name="Coombs G.H."/>
            <person name="Mottram J.C."/>
            <person name="Tachezy J."/>
            <person name="Fraser-Liggett C.M."/>
            <person name="Johnson P.J."/>
        </authorList>
    </citation>
    <scope>NUCLEOTIDE SEQUENCE [LARGE SCALE GENOMIC DNA]</scope>
    <source>
        <strain evidence="3">G3</strain>
    </source>
</reference>
<evidence type="ECO:0000313" key="4">
    <source>
        <dbReference type="Proteomes" id="UP000001542"/>
    </source>
</evidence>
<dbReference type="RefSeq" id="XP_001318025.1">
    <property type="nucleotide sequence ID" value="XM_001317990.1"/>
</dbReference>
<sequence length="196" mass="23191">MSKVWQETVLNSSSAPLFVVIDEDFIRQKSNEEHIRAQFPDIDNLIENIIHCKEINDNTPKMKNKTKQLFRILHHDYLETEKGMDKLIEKYNTIILPRCPRVYCNGARCFPVGVERDGAIFPKMICPACREVYNLPPPFDVLQNGESFGDRYIEKFFEKYKDKLPERVEEKPYEPRIFGFKVKQHKEPLEPEKLEK</sequence>
<dbReference type="EMBL" id="DS113439">
    <property type="protein sequence ID" value="EAY05802.1"/>
    <property type="molecule type" value="Genomic_DNA"/>
</dbReference>
<dbReference type="GO" id="GO:0005956">
    <property type="term" value="C:protein kinase CK2 complex"/>
    <property type="evidence" value="ECO:0000318"/>
    <property type="project" value="GO_Central"/>
</dbReference>
<gene>
    <name evidence="3" type="ORF">TVAG_202590</name>
</gene>
<dbReference type="Pfam" id="PF01214">
    <property type="entry name" value="CK_II_beta"/>
    <property type="match status" value="1"/>
</dbReference>
<organism evidence="3 4">
    <name type="scientific">Trichomonas vaginalis (strain ATCC PRA-98 / G3)</name>
    <dbReference type="NCBI Taxonomy" id="412133"/>
    <lineage>
        <taxon>Eukaryota</taxon>
        <taxon>Metamonada</taxon>
        <taxon>Parabasalia</taxon>
        <taxon>Trichomonadida</taxon>
        <taxon>Trichomonadidae</taxon>
        <taxon>Trichomonas</taxon>
    </lineage>
</organism>
<dbReference type="Proteomes" id="UP000001542">
    <property type="component" value="Unassembled WGS sequence"/>
</dbReference>
<dbReference type="AlphaFoldDB" id="A2END2"/>
<evidence type="ECO:0000256" key="1">
    <source>
        <dbReference type="ARBA" id="ARBA00006941"/>
    </source>
</evidence>
<dbReference type="Gene3D" id="1.10.1820.10">
    <property type="entry name" value="protein kinase ck2 holoenzyme, chain C, domain 1"/>
    <property type="match status" value="1"/>
</dbReference>
<dbReference type="PANTHER" id="PTHR11740:SF0">
    <property type="entry name" value="CASEIN KINASE II SUBUNIT BETA"/>
    <property type="match status" value="1"/>
</dbReference>
<evidence type="ECO:0000256" key="2">
    <source>
        <dbReference type="RuleBase" id="RU361268"/>
    </source>
</evidence>
<accession>A2END2</accession>
<evidence type="ECO:0000313" key="3">
    <source>
        <dbReference type="EMBL" id="EAY05802.1"/>
    </source>
</evidence>
<dbReference type="InterPro" id="IPR016149">
    <property type="entry name" value="Casein_kin_II_reg-sub_N"/>
</dbReference>
<dbReference type="InterPro" id="IPR000704">
    <property type="entry name" value="Casein_kinase_II_reg-sub"/>
</dbReference>
<dbReference type="PRINTS" id="PR00472">
    <property type="entry name" value="CASNKINASEII"/>
</dbReference>
<dbReference type="GO" id="GO:0019887">
    <property type="term" value="F:protein kinase regulator activity"/>
    <property type="evidence" value="ECO:0000318"/>
    <property type="project" value="GO_Central"/>
</dbReference>
<dbReference type="VEuPathDB" id="TrichDB:TVAGG3_0490550"/>
<dbReference type="Gene3D" id="2.20.25.20">
    <property type="match status" value="1"/>
</dbReference>
<dbReference type="SUPFAM" id="SSF57798">
    <property type="entry name" value="Casein kinase II beta subunit"/>
    <property type="match status" value="1"/>
</dbReference>
<dbReference type="STRING" id="5722.A2END2"/>
<dbReference type="SMR" id="A2END2"/>
<proteinExistence type="inferred from homology"/>
<reference evidence="3" key="1">
    <citation type="submission" date="2006-10" db="EMBL/GenBank/DDBJ databases">
        <authorList>
            <person name="Amadeo P."/>
            <person name="Zhao Q."/>
            <person name="Wortman J."/>
            <person name="Fraser-Liggett C."/>
            <person name="Carlton J."/>
        </authorList>
    </citation>
    <scope>NUCLEOTIDE SEQUENCE</scope>
    <source>
        <strain evidence="3">G3</strain>
    </source>
</reference>
<dbReference type="GO" id="GO:0005737">
    <property type="term" value="C:cytoplasm"/>
    <property type="evidence" value="ECO:0000318"/>
    <property type="project" value="GO_Central"/>
</dbReference>
<protein>
    <recommendedName>
        <fullName evidence="2">Casein kinase II subunit beta</fullName>
        <shortName evidence="2">CK II beta</shortName>
    </recommendedName>
</protein>
<name>A2END2_TRIV3</name>
<dbReference type="KEGG" id="tva:4763686"/>
<dbReference type="PANTHER" id="PTHR11740">
    <property type="entry name" value="CASEIN KINASE II SUBUNIT BETA"/>
    <property type="match status" value="1"/>
</dbReference>
<comment type="similarity">
    <text evidence="1 2">Belongs to the casein kinase 2 subunit beta family.</text>
</comment>
<dbReference type="eggNOG" id="KOG3092">
    <property type="taxonomic scope" value="Eukaryota"/>
</dbReference>